<proteinExistence type="predicted"/>
<evidence type="ECO:0000313" key="2">
    <source>
        <dbReference type="Proteomes" id="UP000755551"/>
    </source>
</evidence>
<gene>
    <name evidence="1" type="ORF">KTN04_05625</name>
</gene>
<dbReference type="RefSeq" id="WP_217334234.1">
    <property type="nucleotide sequence ID" value="NZ_JAHQZT010000005.1"/>
</dbReference>
<keyword evidence="2" id="KW-1185">Reference proteome</keyword>
<sequence>MFKTDRTKLFPTAYHPAGRAVLPWYERVGRKVFRSYGHPDGPSTEAEFIVQQDKLIPLAQSADTLTGAPWFVERDQGYCPGYGHPDGSGRLPWFESRD</sequence>
<name>A0ABS6M958_9GAMM</name>
<organism evidence="1 2">
    <name type="scientific">Marinobacterium weihaiense</name>
    <dbReference type="NCBI Taxonomy" id="2851016"/>
    <lineage>
        <taxon>Bacteria</taxon>
        <taxon>Pseudomonadati</taxon>
        <taxon>Pseudomonadota</taxon>
        <taxon>Gammaproteobacteria</taxon>
        <taxon>Oceanospirillales</taxon>
        <taxon>Oceanospirillaceae</taxon>
        <taxon>Marinobacterium</taxon>
    </lineage>
</organism>
<dbReference type="Proteomes" id="UP000755551">
    <property type="component" value="Unassembled WGS sequence"/>
</dbReference>
<protein>
    <submittedName>
        <fullName evidence="1">Uncharacterized protein</fullName>
    </submittedName>
</protein>
<dbReference type="EMBL" id="JAHQZT010000005">
    <property type="protein sequence ID" value="MBV0932814.1"/>
    <property type="molecule type" value="Genomic_DNA"/>
</dbReference>
<comment type="caution">
    <text evidence="1">The sequence shown here is derived from an EMBL/GenBank/DDBJ whole genome shotgun (WGS) entry which is preliminary data.</text>
</comment>
<evidence type="ECO:0000313" key="1">
    <source>
        <dbReference type="EMBL" id="MBV0932814.1"/>
    </source>
</evidence>
<accession>A0ABS6M958</accession>
<reference evidence="1 2" key="1">
    <citation type="submission" date="2021-06" db="EMBL/GenBank/DDBJ databases">
        <title>Bacterium isolated from marine sediment.</title>
        <authorList>
            <person name="Zhu K.-L."/>
            <person name="Du Z.-J."/>
            <person name="Liang Q.-Y."/>
        </authorList>
    </citation>
    <scope>NUCLEOTIDE SEQUENCE [LARGE SCALE GENOMIC DNA]</scope>
    <source>
        <strain evidence="1 2">A346</strain>
    </source>
</reference>